<dbReference type="EMBL" id="JAUEPS010000107">
    <property type="protein sequence ID" value="KAK0437595.1"/>
    <property type="molecule type" value="Genomic_DNA"/>
</dbReference>
<proteinExistence type="predicted"/>
<gene>
    <name evidence="2" type="ORF">EV420DRAFT_1487020</name>
</gene>
<sequence>MESPLTSIASLVPDISVRSSSPVSINEKGLSSWPVKEESIVSKDLPSQFGSRVAANELSYTGFQTVLDVDLLDLDDDSVVLHPSKVMGWETVGKKKGRCTPSPDPGSKITGDVLGNGQHTNETSI</sequence>
<dbReference type="Proteomes" id="UP001175211">
    <property type="component" value="Unassembled WGS sequence"/>
</dbReference>
<dbReference type="RefSeq" id="XP_060322635.1">
    <property type="nucleotide sequence ID" value="XM_060470477.1"/>
</dbReference>
<comment type="caution">
    <text evidence="2">The sequence shown here is derived from an EMBL/GenBank/DDBJ whole genome shotgun (WGS) entry which is preliminary data.</text>
</comment>
<feature type="region of interest" description="Disordered" evidence="1">
    <location>
        <begin position="93"/>
        <end position="125"/>
    </location>
</feature>
<evidence type="ECO:0000256" key="1">
    <source>
        <dbReference type="SAM" id="MobiDB-lite"/>
    </source>
</evidence>
<dbReference type="AlphaFoldDB" id="A0AA39J8V3"/>
<keyword evidence="3" id="KW-1185">Reference proteome</keyword>
<evidence type="ECO:0000313" key="3">
    <source>
        <dbReference type="Proteomes" id="UP001175211"/>
    </source>
</evidence>
<organism evidence="2 3">
    <name type="scientific">Armillaria tabescens</name>
    <name type="common">Ringless honey mushroom</name>
    <name type="synonym">Agaricus tabescens</name>
    <dbReference type="NCBI Taxonomy" id="1929756"/>
    <lineage>
        <taxon>Eukaryota</taxon>
        <taxon>Fungi</taxon>
        <taxon>Dikarya</taxon>
        <taxon>Basidiomycota</taxon>
        <taxon>Agaricomycotina</taxon>
        <taxon>Agaricomycetes</taxon>
        <taxon>Agaricomycetidae</taxon>
        <taxon>Agaricales</taxon>
        <taxon>Marasmiineae</taxon>
        <taxon>Physalacriaceae</taxon>
        <taxon>Desarmillaria</taxon>
    </lineage>
</organism>
<name>A0AA39J8V3_ARMTA</name>
<accession>A0AA39J8V3</accession>
<dbReference type="GeneID" id="85354025"/>
<evidence type="ECO:0000313" key="2">
    <source>
        <dbReference type="EMBL" id="KAK0437595.1"/>
    </source>
</evidence>
<protein>
    <submittedName>
        <fullName evidence="2">Uncharacterized protein</fullName>
    </submittedName>
</protein>
<reference evidence="2" key="1">
    <citation type="submission" date="2023-06" db="EMBL/GenBank/DDBJ databases">
        <authorList>
            <consortium name="Lawrence Berkeley National Laboratory"/>
            <person name="Ahrendt S."/>
            <person name="Sahu N."/>
            <person name="Indic B."/>
            <person name="Wong-Bajracharya J."/>
            <person name="Merenyi Z."/>
            <person name="Ke H.-M."/>
            <person name="Monk M."/>
            <person name="Kocsube S."/>
            <person name="Drula E."/>
            <person name="Lipzen A."/>
            <person name="Balint B."/>
            <person name="Henrissat B."/>
            <person name="Andreopoulos B."/>
            <person name="Martin F.M."/>
            <person name="Harder C.B."/>
            <person name="Rigling D."/>
            <person name="Ford K.L."/>
            <person name="Foster G.D."/>
            <person name="Pangilinan J."/>
            <person name="Papanicolaou A."/>
            <person name="Barry K."/>
            <person name="LaButti K."/>
            <person name="Viragh M."/>
            <person name="Koriabine M."/>
            <person name="Yan M."/>
            <person name="Riley R."/>
            <person name="Champramary S."/>
            <person name="Plett K.L."/>
            <person name="Tsai I.J."/>
            <person name="Slot J."/>
            <person name="Sipos G."/>
            <person name="Plett J."/>
            <person name="Nagy L.G."/>
            <person name="Grigoriev I.V."/>
        </authorList>
    </citation>
    <scope>NUCLEOTIDE SEQUENCE</scope>
    <source>
        <strain evidence="2">CCBAS 213</strain>
    </source>
</reference>